<evidence type="ECO:0000256" key="1">
    <source>
        <dbReference type="ARBA" id="ARBA00007362"/>
    </source>
</evidence>
<dbReference type="PANTHER" id="PTHR22911">
    <property type="entry name" value="ACYL-MALONYL CONDENSING ENZYME-RELATED"/>
    <property type="match status" value="1"/>
</dbReference>
<feature type="transmembrane region" description="Helical" evidence="2">
    <location>
        <begin position="76"/>
        <end position="97"/>
    </location>
</feature>
<dbReference type="InterPro" id="IPR000620">
    <property type="entry name" value="EamA_dom"/>
</dbReference>
<keyword evidence="5" id="KW-1185">Reference proteome</keyword>
<feature type="transmembrane region" description="Helical" evidence="2">
    <location>
        <begin position="190"/>
        <end position="210"/>
    </location>
</feature>
<feature type="transmembrane region" description="Helical" evidence="2">
    <location>
        <begin position="103"/>
        <end position="122"/>
    </location>
</feature>
<name>A0ABU7FEF6_9ACTN</name>
<dbReference type="SUPFAM" id="SSF103481">
    <property type="entry name" value="Multidrug resistance efflux transporter EmrE"/>
    <property type="match status" value="2"/>
</dbReference>
<evidence type="ECO:0000313" key="5">
    <source>
        <dbReference type="Proteomes" id="UP001333996"/>
    </source>
</evidence>
<dbReference type="RefSeq" id="WP_329506680.1">
    <property type="nucleotide sequence ID" value="NZ_BAAAYZ010000186.1"/>
</dbReference>
<dbReference type="Proteomes" id="UP001333996">
    <property type="component" value="Unassembled WGS sequence"/>
</dbReference>
<feature type="transmembrane region" description="Helical" evidence="2">
    <location>
        <begin position="280"/>
        <end position="299"/>
    </location>
</feature>
<comment type="similarity">
    <text evidence="1">Belongs to the EamA transporter family.</text>
</comment>
<feature type="transmembrane region" description="Helical" evidence="2">
    <location>
        <begin position="160"/>
        <end position="178"/>
    </location>
</feature>
<keyword evidence="2" id="KW-1133">Transmembrane helix</keyword>
<feature type="transmembrane region" description="Helical" evidence="2">
    <location>
        <begin position="46"/>
        <end position="64"/>
    </location>
</feature>
<dbReference type="Pfam" id="PF00892">
    <property type="entry name" value="EamA"/>
    <property type="match status" value="2"/>
</dbReference>
<evidence type="ECO:0000313" key="4">
    <source>
        <dbReference type="EMBL" id="MED7822280.1"/>
    </source>
</evidence>
<feature type="domain" description="EamA" evidence="3">
    <location>
        <begin position="160"/>
        <end position="296"/>
    </location>
</feature>
<proteinExistence type="inferred from homology"/>
<feature type="transmembrane region" description="Helical" evidence="2">
    <location>
        <begin position="134"/>
        <end position="154"/>
    </location>
</feature>
<feature type="transmembrane region" description="Helical" evidence="2">
    <location>
        <begin position="255"/>
        <end position="274"/>
    </location>
</feature>
<feature type="transmembrane region" description="Helical" evidence="2">
    <location>
        <begin position="222"/>
        <end position="243"/>
    </location>
</feature>
<gene>
    <name evidence="4" type="ORF">VXC91_09880</name>
</gene>
<dbReference type="InterPro" id="IPR037185">
    <property type="entry name" value="EmrE-like"/>
</dbReference>
<evidence type="ECO:0000256" key="2">
    <source>
        <dbReference type="SAM" id="Phobius"/>
    </source>
</evidence>
<keyword evidence="2" id="KW-0812">Transmembrane</keyword>
<sequence>MSHPASGLPVGRGLVYLIVAGAAWGTAGAAASLVYRTSDMGPVALSFWRCATGLVLLVAVRLVRPRPGGSEPLGRKALRAGATGAGLAVFQTAYFGAVSATGLAVATVVTLGAGPVLIALGARLALGERLGRGGTIAVVGALAGLGVLVLGGGGTTVRPWGVLLALVSAAGYSAMTLLTRWWGRDGGVDVSGTTVSAFAVTSLCLLPFALAEGLVPHTTEPGTLVCLLGYIAAVPTALAYALYFAGASVVRSATVSVIMLLEPVSAAILAVALLGERLTAATLVGTALMLGSVAGLAAAEARGARVVEEESVLV</sequence>
<reference evidence="4" key="1">
    <citation type="submission" date="2024-01" db="EMBL/GenBank/DDBJ databases">
        <title>First draft genome sequence data of TA4-1, the type strain of Gram-positive actinobacterium Streptomyces chiangmaiensis.</title>
        <authorList>
            <person name="Yasawong M."/>
            <person name="Nantapong N."/>
        </authorList>
    </citation>
    <scope>NUCLEOTIDE SEQUENCE</scope>
    <source>
        <strain evidence="4">TA4-1</strain>
    </source>
</reference>
<feature type="domain" description="EamA" evidence="3">
    <location>
        <begin position="12"/>
        <end position="149"/>
    </location>
</feature>
<dbReference type="EMBL" id="JAYWVC010000021">
    <property type="protein sequence ID" value="MED7822280.1"/>
    <property type="molecule type" value="Genomic_DNA"/>
</dbReference>
<keyword evidence="2" id="KW-0472">Membrane</keyword>
<accession>A0ABU7FEF6</accession>
<organism evidence="4 5">
    <name type="scientific">Streptomyces chiangmaiensis</name>
    <dbReference type="NCBI Taxonomy" id="766497"/>
    <lineage>
        <taxon>Bacteria</taxon>
        <taxon>Bacillati</taxon>
        <taxon>Actinomycetota</taxon>
        <taxon>Actinomycetes</taxon>
        <taxon>Kitasatosporales</taxon>
        <taxon>Streptomycetaceae</taxon>
        <taxon>Streptomyces</taxon>
    </lineage>
</organism>
<dbReference type="PANTHER" id="PTHR22911:SF79">
    <property type="entry name" value="MOBA-LIKE NTP TRANSFERASE DOMAIN-CONTAINING PROTEIN"/>
    <property type="match status" value="1"/>
</dbReference>
<evidence type="ECO:0000259" key="3">
    <source>
        <dbReference type="Pfam" id="PF00892"/>
    </source>
</evidence>
<comment type="caution">
    <text evidence="4">The sequence shown here is derived from an EMBL/GenBank/DDBJ whole genome shotgun (WGS) entry which is preliminary data.</text>
</comment>
<feature type="transmembrane region" description="Helical" evidence="2">
    <location>
        <begin position="14"/>
        <end position="34"/>
    </location>
</feature>
<protein>
    <submittedName>
        <fullName evidence="4">EamA family transporter</fullName>
    </submittedName>
</protein>